<dbReference type="GeneID" id="34452278"/>
<reference evidence="1 2" key="1">
    <citation type="journal article" date="2016" name="Genome Biol. Evol.">
        <title>Draft genome sequence of an aflatoxigenic Aspergillus species, A. bombycis.</title>
        <authorList>
            <person name="Moore G.G."/>
            <person name="Mack B.M."/>
            <person name="Beltz S.B."/>
            <person name="Gilbert M.K."/>
        </authorList>
    </citation>
    <scope>NUCLEOTIDE SEQUENCE [LARGE SCALE GENOMIC DNA]</scope>
    <source>
        <strain evidence="2">NRRL 26010</strain>
    </source>
</reference>
<dbReference type="Proteomes" id="UP000179179">
    <property type="component" value="Unassembled WGS sequence"/>
</dbReference>
<evidence type="ECO:0000313" key="2">
    <source>
        <dbReference type="Proteomes" id="UP000179179"/>
    </source>
</evidence>
<name>A0A1F7ZPX3_9EURO</name>
<comment type="caution">
    <text evidence="1">The sequence shown here is derived from an EMBL/GenBank/DDBJ whole genome shotgun (WGS) entry which is preliminary data.</text>
</comment>
<organism evidence="1 2">
    <name type="scientific">Aspergillus bombycis</name>
    <dbReference type="NCBI Taxonomy" id="109264"/>
    <lineage>
        <taxon>Eukaryota</taxon>
        <taxon>Fungi</taxon>
        <taxon>Dikarya</taxon>
        <taxon>Ascomycota</taxon>
        <taxon>Pezizomycotina</taxon>
        <taxon>Eurotiomycetes</taxon>
        <taxon>Eurotiomycetidae</taxon>
        <taxon>Eurotiales</taxon>
        <taxon>Aspergillaceae</taxon>
        <taxon>Aspergillus</taxon>
    </lineage>
</organism>
<accession>A0A1F7ZPX3</accession>
<feature type="non-terminal residue" evidence="1">
    <location>
        <position position="1"/>
    </location>
</feature>
<evidence type="ECO:0000313" key="1">
    <source>
        <dbReference type="EMBL" id="OGM41492.1"/>
    </source>
</evidence>
<keyword evidence="2" id="KW-1185">Reference proteome</keyword>
<dbReference type="RefSeq" id="XP_022385209.1">
    <property type="nucleotide sequence ID" value="XM_022536017.1"/>
</dbReference>
<sequence>VNAVNQPLAIIANDPQFVTPYPRFAADPDLKRRSLT</sequence>
<gene>
    <name evidence="1" type="ORF">ABOM_008888</name>
</gene>
<dbReference type="AlphaFoldDB" id="A0A1F7ZPX3"/>
<protein>
    <submittedName>
        <fullName evidence="1">Uncharacterized protein</fullName>
    </submittedName>
</protein>
<proteinExistence type="predicted"/>
<dbReference type="EMBL" id="LYCR01000110">
    <property type="protein sequence ID" value="OGM41492.1"/>
    <property type="molecule type" value="Genomic_DNA"/>
</dbReference>